<dbReference type="NCBIfam" id="TIGR00060">
    <property type="entry name" value="L18_bact"/>
    <property type="match status" value="1"/>
</dbReference>
<keyword evidence="2 7" id="KW-0699">rRNA-binding</keyword>
<dbReference type="EMBL" id="CBTK010000135">
    <property type="protein sequence ID" value="CDH45289.1"/>
    <property type="molecule type" value="Genomic_DNA"/>
</dbReference>
<comment type="caution">
    <text evidence="8">The sequence shown here is derived from an EMBL/GenBank/DDBJ whole genome shotgun (WGS) entry which is preliminary data.</text>
</comment>
<keyword evidence="3 7" id="KW-0694">RNA-binding</keyword>
<comment type="subunit">
    <text evidence="7">Part of the 50S ribosomal subunit; part of the 5S rRNA/L5/L18/L25 subcomplex. Contacts the 5S and 23S rRNAs.</text>
</comment>
<dbReference type="SUPFAM" id="SSF53137">
    <property type="entry name" value="Translational machinery components"/>
    <property type="match status" value="1"/>
</dbReference>
<dbReference type="PANTHER" id="PTHR12899">
    <property type="entry name" value="39S RIBOSOMAL PROTEIN L18, MITOCHONDRIAL"/>
    <property type="match status" value="1"/>
</dbReference>
<dbReference type="GO" id="GO:0003735">
    <property type="term" value="F:structural constituent of ribosome"/>
    <property type="evidence" value="ECO:0007669"/>
    <property type="project" value="InterPro"/>
</dbReference>
<dbReference type="FunFam" id="3.30.420.100:FF:000001">
    <property type="entry name" value="50S ribosomal protein L18"/>
    <property type="match status" value="1"/>
</dbReference>
<comment type="similarity">
    <text evidence="1 7">Belongs to the universal ribosomal protein uL18 family.</text>
</comment>
<dbReference type="Proteomes" id="UP000019184">
    <property type="component" value="Unassembled WGS sequence"/>
</dbReference>
<dbReference type="PANTHER" id="PTHR12899:SF3">
    <property type="entry name" value="LARGE RIBOSOMAL SUBUNIT PROTEIN UL18M"/>
    <property type="match status" value="1"/>
</dbReference>
<dbReference type="RefSeq" id="WP_034432832.1">
    <property type="nucleotide sequence ID" value="NZ_CBTK010000135.1"/>
</dbReference>
<reference evidence="8 9" key="1">
    <citation type="journal article" date="2014" name="ISME J.">
        <title>Candidatus Competibacter-lineage genomes retrieved from metagenomes reveal functional metabolic diversity.</title>
        <authorList>
            <person name="McIlroy S.J."/>
            <person name="Albertsen M."/>
            <person name="Andresen E.K."/>
            <person name="Saunders A.M."/>
            <person name="Kristiansen R."/>
            <person name="Stokholm-Bjerregaard M."/>
            <person name="Nielsen K.L."/>
            <person name="Nielsen P.H."/>
        </authorList>
    </citation>
    <scope>NUCLEOTIDE SEQUENCE [LARGE SCALE GENOMIC DNA]</scope>
    <source>
        <strain evidence="8 9">Run_B_J11</strain>
    </source>
</reference>
<accession>A0A7U7J2P8</accession>
<dbReference type="GO" id="GO:0008097">
    <property type="term" value="F:5S rRNA binding"/>
    <property type="evidence" value="ECO:0007669"/>
    <property type="project" value="TreeGrafter"/>
</dbReference>
<sequence length="124" mass="13455">MDKKAADKKVARLRRGLRTRFKIRELGVCRLCVHRTPNHIYAQLIAPAPAGDRTLVAASTLEPGLRQTLKSTGNVEAAQAVGKAIADKAKAMGVTQVAFDRSGFKYHGRVKALADAARENGLEF</sequence>
<name>A0A7U7J2P8_9GAMM</name>
<evidence type="ECO:0000256" key="5">
    <source>
        <dbReference type="ARBA" id="ARBA00023274"/>
    </source>
</evidence>
<comment type="function">
    <text evidence="7">This is one of the proteins that bind and probably mediate the attachment of the 5S RNA into the large ribosomal subunit, where it forms part of the central protuberance.</text>
</comment>
<evidence type="ECO:0000256" key="4">
    <source>
        <dbReference type="ARBA" id="ARBA00022980"/>
    </source>
</evidence>
<evidence type="ECO:0000256" key="3">
    <source>
        <dbReference type="ARBA" id="ARBA00022884"/>
    </source>
</evidence>
<dbReference type="CDD" id="cd00432">
    <property type="entry name" value="Ribosomal_L18_L5e"/>
    <property type="match status" value="1"/>
</dbReference>
<proteinExistence type="inferred from homology"/>
<dbReference type="OrthoDB" id="9810939at2"/>
<keyword evidence="9" id="KW-1185">Reference proteome</keyword>
<dbReference type="Gene3D" id="3.30.420.100">
    <property type="match status" value="1"/>
</dbReference>
<evidence type="ECO:0000313" key="9">
    <source>
        <dbReference type="Proteomes" id="UP000019184"/>
    </source>
</evidence>
<dbReference type="AlphaFoldDB" id="A0A7U7J2P8"/>
<organism evidence="8 9">
    <name type="scientific">Candidatus Contendobacter odensis Run_B_J11</name>
    <dbReference type="NCBI Taxonomy" id="1400861"/>
    <lineage>
        <taxon>Bacteria</taxon>
        <taxon>Pseudomonadati</taxon>
        <taxon>Pseudomonadota</taxon>
        <taxon>Gammaproteobacteria</taxon>
        <taxon>Candidatus Competibacteraceae</taxon>
        <taxon>Candidatus Contendibacter</taxon>
    </lineage>
</organism>
<evidence type="ECO:0000313" key="8">
    <source>
        <dbReference type="EMBL" id="CDH45289.1"/>
    </source>
</evidence>
<dbReference type="Pfam" id="PF00861">
    <property type="entry name" value="Ribosomal_L18p"/>
    <property type="match status" value="1"/>
</dbReference>
<dbReference type="InterPro" id="IPR004389">
    <property type="entry name" value="Ribosomal_uL18_bac-type"/>
</dbReference>
<evidence type="ECO:0000256" key="6">
    <source>
        <dbReference type="ARBA" id="ARBA00035197"/>
    </source>
</evidence>
<evidence type="ECO:0000256" key="7">
    <source>
        <dbReference type="HAMAP-Rule" id="MF_01337"/>
    </source>
</evidence>
<dbReference type="GO" id="GO:0022625">
    <property type="term" value="C:cytosolic large ribosomal subunit"/>
    <property type="evidence" value="ECO:0007669"/>
    <property type="project" value="TreeGrafter"/>
</dbReference>
<gene>
    <name evidence="7 8" type="primary">rplR</name>
    <name evidence="8" type="ORF">BN874_220059</name>
</gene>
<dbReference type="HAMAP" id="MF_01337_B">
    <property type="entry name" value="Ribosomal_uL18_B"/>
    <property type="match status" value="1"/>
</dbReference>
<keyword evidence="5 7" id="KW-0687">Ribonucleoprotein</keyword>
<protein>
    <recommendedName>
        <fullName evidence="6 7">Large ribosomal subunit protein uL18</fullName>
    </recommendedName>
</protein>
<evidence type="ECO:0000256" key="2">
    <source>
        <dbReference type="ARBA" id="ARBA00022730"/>
    </source>
</evidence>
<dbReference type="InterPro" id="IPR005484">
    <property type="entry name" value="Ribosomal_uL18_bac/plant/anim"/>
</dbReference>
<evidence type="ECO:0000256" key="1">
    <source>
        <dbReference type="ARBA" id="ARBA00007116"/>
    </source>
</evidence>
<dbReference type="InterPro" id="IPR057268">
    <property type="entry name" value="Ribosomal_L18"/>
</dbReference>
<keyword evidence="4 7" id="KW-0689">Ribosomal protein</keyword>
<dbReference type="GO" id="GO:0006412">
    <property type="term" value="P:translation"/>
    <property type="evidence" value="ECO:0007669"/>
    <property type="project" value="UniProtKB-UniRule"/>
</dbReference>